<organism evidence="1 2">
    <name type="scientific">Deinococcus sonorensis</name>
    <dbReference type="NCBI Taxonomy" id="309891"/>
    <lineage>
        <taxon>Bacteria</taxon>
        <taxon>Thermotogati</taxon>
        <taxon>Deinococcota</taxon>
        <taxon>Deinococci</taxon>
        <taxon>Deinococcales</taxon>
        <taxon>Deinococcaceae</taxon>
        <taxon>Deinococcus</taxon>
    </lineage>
</organism>
<comment type="caution">
    <text evidence="1">The sequence shown here is derived from an EMBL/GenBank/DDBJ whole genome shotgun (WGS) entry which is preliminary data.</text>
</comment>
<dbReference type="EMBL" id="JBHSEG010000008">
    <property type="protein sequence ID" value="MFC4455109.1"/>
    <property type="molecule type" value="Genomic_DNA"/>
</dbReference>
<proteinExistence type="predicted"/>
<name>A0ABV8Y9Z5_9DEIO</name>
<accession>A0ABV8Y9Z5</accession>
<protein>
    <submittedName>
        <fullName evidence="1">Uncharacterized protein</fullName>
    </submittedName>
</protein>
<evidence type="ECO:0000313" key="1">
    <source>
        <dbReference type="EMBL" id="MFC4455109.1"/>
    </source>
</evidence>
<dbReference type="Proteomes" id="UP001595939">
    <property type="component" value="Unassembled WGS sequence"/>
</dbReference>
<reference evidence="2" key="1">
    <citation type="journal article" date="2019" name="Int. J. Syst. Evol. Microbiol.">
        <title>The Global Catalogue of Microorganisms (GCM) 10K type strain sequencing project: providing services to taxonomists for standard genome sequencing and annotation.</title>
        <authorList>
            <consortium name="The Broad Institute Genomics Platform"/>
            <consortium name="The Broad Institute Genome Sequencing Center for Infectious Disease"/>
            <person name="Wu L."/>
            <person name="Ma J."/>
        </authorList>
    </citation>
    <scope>NUCLEOTIDE SEQUENCE [LARGE SCALE GENOMIC DNA]</scope>
    <source>
        <strain evidence="2">CCUG 39970</strain>
    </source>
</reference>
<gene>
    <name evidence="1" type="ORF">ACFO0P_15115</name>
</gene>
<evidence type="ECO:0000313" key="2">
    <source>
        <dbReference type="Proteomes" id="UP001595939"/>
    </source>
</evidence>
<dbReference type="RefSeq" id="WP_380129827.1">
    <property type="nucleotide sequence ID" value="NZ_JBHSEG010000008.1"/>
</dbReference>
<sequence>MTGDVDRYLRRATRGLWGRTRRRVQAELRGAVEDRIWRHQVAGCEDSEAVRLALQDMGDASTTARELSAVHTLPRGLQLTAVLALLAALSTGPLTRTLAQVQTVPLTKATAACDQSANAVRWRQENFSAEELRGTTPEHLHTYCQRLTSFPAEFVDRDSLVAQLRSGGAQVTDTPPVSIAFHFLHGRFSSAWRFVTFPGTTTPIGLVPILWNHRQLVPIADFIEGLLALTPLPMHFEGDVNPRVTVGQVSFVLGTRATPLNANLLRSVALMRQLGLIVNARRSTGITYSADPGDPLTRAGSPSVTPLRLHTSLPEGTLIGVLLRDQQQHALTDPNVFFPEHLVYTAQVRGGAIELLPLPGLTRAQVTVTDSFTALARPFQGTERRRVLLLQLQNTNDLRNITYLVVPPTTVR</sequence>
<keyword evidence="2" id="KW-1185">Reference proteome</keyword>